<dbReference type="Proteomes" id="UP000500961">
    <property type="component" value="Chromosome"/>
</dbReference>
<keyword evidence="3" id="KW-1185">Reference proteome</keyword>
<evidence type="ECO:0000313" key="3">
    <source>
        <dbReference type="Proteomes" id="UP000500961"/>
    </source>
</evidence>
<gene>
    <name evidence="2" type="ORF">FHG85_11505</name>
</gene>
<evidence type="ECO:0000259" key="1">
    <source>
        <dbReference type="Pfam" id="PF13529"/>
    </source>
</evidence>
<dbReference type="EMBL" id="CP041345">
    <property type="protein sequence ID" value="QKG80863.1"/>
    <property type="molecule type" value="Genomic_DNA"/>
</dbReference>
<dbReference type="KEGG" id="ttz:FHG85_11505"/>
<reference evidence="2 3" key="1">
    <citation type="submission" date="2019-07" db="EMBL/GenBank/DDBJ databases">
        <title>Thalassofilum flectens gen. nov., sp. nov., a novel moderate thermophilic anaerobe from a shallow sea hot spring in Kunashir Island (Russia), representing a new family in the order Bacteroidales, and proposal of Thalassofilacea fam. nov.</title>
        <authorList>
            <person name="Kochetkova T.V."/>
            <person name="Podosokorskaya O.A."/>
            <person name="Novikov A."/>
            <person name="Elcheninov A.G."/>
            <person name="Toshchakov S.V."/>
            <person name="Kublanov I.V."/>
        </authorList>
    </citation>
    <scope>NUCLEOTIDE SEQUENCE [LARGE SCALE GENOMIC DNA]</scope>
    <source>
        <strain evidence="2 3">38-H</strain>
    </source>
</reference>
<sequence>MDYPTTPAIADRYTHLLKPQWDLIHNPISTTGLFDGMEEGAMGMPCKGWFDDCDNVIGILDTIRSARIQGKKVRVRGKINEVPITLTAKYIRIGGTDYKQIRLISHKKKPEYTYNPSDYEEYNQQVLNADGTIDWQKGFVYREDGQEVFKILVDDESSKIGKLKDYLFGKKYDEIKGIFKNNSVLTPDEIKNVREQIEMLKDNEQKKELYLELQEKVPYHNQRNNDQEQYISDRMCNLTSEAMCLEYLGISCPTADMQFEDYLEQLRKDNNYGDRTTQAARQKVAKHLGACYDKKDYGGKFSDEKEKLKDFILPKLQSGCAVMLSIWPACKGHLVRVQK</sequence>
<dbReference type="InterPro" id="IPR039564">
    <property type="entry name" value="Peptidase_C39-like"/>
</dbReference>
<dbReference type="RefSeq" id="WP_173076036.1">
    <property type="nucleotide sequence ID" value="NZ_CP041345.1"/>
</dbReference>
<name>A0A7D4BEM8_9BACT</name>
<feature type="domain" description="Peptidase C39-like" evidence="1">
    <location>
        <begin position="216"/>
        <end position="326"/>
    </location>
</feature>
<proteinExistence type="predicted"/>
<accession>A0A7D4BEM8</accession>
<dbReference type="Pfam" id="PF13529">
    <property type="entry name" value="Peptidase_C39_2"/>
    <property type="match status" value="1"/>
</dbReference>
<dbReference type="AlphaFoldDB" id="A0A7D4BEM8"/>
<evidence type="ECO:0000313" key="2">
    <source>
        <dbReference type="EMBL" id="QKG80863.1"/>
    </source>
</evidence>
<protein>
    <recommendedName>
        <fullName evidence="1">Peptidase C39-like domain-containing protein</fullName>
    </recommendedName>
</protein>
<organism evidence="2 3">
    <name type="scientific">Tenuifilum thalassicum</name>
    <dbReference type="NCBI Taxonomy" id="2590900"/>
    <lineage>
        <taxon>Bacteria</taxon>
        <taxon>Pseudomonadati</taxon>
        <taxon>Bacteroidota</taxon>
        <taxon>Bacteroidia</taxon>
        <taxon>Bacteroidales</taxon>
        <taxon>Tenuifilaceae</taxon>
        <taxon>Tenuifilum</taxon>
    </lineage>
</organism>